<evidence type="ECO:0000313" key="6">
    <source>
        <dbReference type="EMBL" id="MBB1162911.1"/>
    </source>
</evidence>
<dbReference type="EMBL" id="JACIVI010000005">
    <property type="protein sequence ID" value="MBB1162911.1"/>
    <property type="molecule type" value="Genomic_DNA"/>
</dbReference>
<evidence type="ECO:0000256" key="4">
    <source>
        <dbReference type="ARBA" id="ARBA00023136"/>
    </source>
</evidence>
<keyword evidence="7" id="KW-1185">Reference proteome</keyword>
<sequence>MADFVQLWVYLASTPLFGLTATLLAYVAAQALYERSGQAPWANPVLLSVLLIGSVLLATGTPYPGYFSGAQFVHVLLGPAVVALGWPLWLRRAELRRRGPALLLAALGGGTVAAGSAVAMGAALGLPGEILASLAPKSVTAPVAMGLASSLGGIPAVAALIAVVTGMVGALLATPLFQAMGLRATPGQHGRWAVRGFAIGTAAHGLGTARALQVHPEAGAYAGVALGVQVLLAALLMPLLLPWALPALQRLFGP</sequence>
<feature type="transmembrane region" description="Helical" evidence="5">
    <location>
        <begin position="146"/>
        <end position="172"/>
    </location>
</feature>
<dbReference type="Pfam" id="PF04172">
    <property type="entry name" value="LrgB"/>
    <property type="match status" value="1"/>
</dbReference>
<dbReference type="InterPro" id="IPR007300">
    <property type="entry name" value="CidB/LrgB"/>
</dbReference>
<keyword evidence="2 5" id="KW-0812">Transmembrane</keyword>
<dbReference type="GO" id="GO:0016020">
    <property type="term" value="C:membrane"/>
    <property type="evidence" value="ECO:0007669"/>
    <property type="project" value="UniProtKB-SubCell"/>
</dbReference>
<feature type="transmembrane region" description="Helical" evidence="5">
    <location>
        <begin position="6"/>
        <end position="29"/>
    </location>
</feature>
<name>A0A839HU17_9BURK</name>
<feature type="transmembrane region" description="Helical" evidence="5">
    <location>
        <begin position="72"/>
        <end position="90"/>
    </location>
</feature>
<organism evidence="6 7">
    <name type="scientific">Aquariibacter albus</name>
    <dbReference type="NCBI Taxonomy" id="2759899"/>
    <lineage>
        <taxon>Bacteria</taxon>
        <taxon>Pseudomonadati</taxon>
        <taxon>Pseudomonadota</taxon>
        <taxon>Betaproteobacteria</taxon>
        <taxon>Burkholderiales</taxon>
        <taxon>Sphaerotilaceae</taxon>
        <taxon>Aquariibacter</taxon>
    </lineage>
</organism>
<accession>A0A839HU17</accession>
<evidence type="ECO:0000313" key="7">
    <source>
        <dbReference type="Proteomes" id="UP000586093"/>
    </source>
</evidence>
<comment type="subcellular location">
    <subcellularLocation>
        <location evidence="1">Membrane</location>
        <topology evidence="1">Multi-pass membrane protein</topology>
    </subcellularLocation>
</comment>
<dbReference type="Proteomes" id="UP000586093">
    <property type="component" value="Unassembled WGS sequence"/>
</dbReference>
<protein>
    <submittedName>
        <fullName evidence="6">LrgB family protein</fullName>
    </submittedName>
</protein>
<evidence type="ECO:0000256" key="1">
    <source>
        <dbReference type="ARBA" id="ARBA00004141"/>
    </source>
</evidence>
<dbReference type="PANTHER" id="PTHR30249">
    <property type="entry name" value="PUTATIVE SEROTONIN TRANSPORTER"/>
    <property type="match status" value="1"/>
</dbReference>
<dbReference type="AlphaFoldDB" id="A0A839HU17"/>
<evidence type="ECO:0000256" key="5">
    <source>
        <dbReference type="SAM" id="Phobius"/>
    </source>
</evidence>
<keyword evidence="3 5" id="KW-1133">Transmembrane helix</keyword>
<proteinExistence type="predicted"/>
<feature type="transmembrane region" description="Helical" evidence="5">
    <location>
        <begin position="41"/>
        <end position="60"/>
    </location>
</feature>
<evidence type="ECO:0000256" key="3">
    <source>
        <dbReference type="ARBA" id="ARBA00022989"/>
    </source>
</evidence>
<reference evidence="6 7" key="1">
    <citation type="submission" date="2020-08" db="EMBL/GenBank/DDBJ databases">
        <title>Aquariorum lacteus gen. nov., sp. nov., a new member of the family Comamonadaceae, isolated from freshwater aquarium.</title>
        <authorList>
            <person name="Chun S.-J."/>
        </authorList>
    </citation>
    <scope>NUCLEOTIDE SEQUENCE [LARGE SCALE GENOMIC DNA]</scope>
    <source>
        <strain evidence="6 7">SJAQ100</strain>
    </source>
</reference>
<dbReference type="PANTHER" id="PTHR30249:SF0">
    <property type="entry name" value="PLASTIDAL GLYCOLATE_GLYCERATE TRANSLOCATOR 1, CHLOROPLASTIC"/>
    <property type="match status" value="1"/>
</dbReference>
<keyword evidence="4 5" id="KW-0472">Membrane</keyword>
<dbReference type="RefSeq" id="WP_182665308.1">
    <property type="nucleotide sequence ID" value="NZ_JACIVI010000005.1"/>
</dbReference>
<comment type="caution">
    <text evidence="6">The sequence shown here is derived from an EMBL/GenBank/DDBJ whole genome shotgun (WGS) entry which is preliminary data.</text>
</comment>
<gene>
    <name evidence="6" type="ORF">H4F90_13080</name>
</gene>
<feature type="transmembrane region" description="Helical" evidence="5">
    <location>
        <begin position="102"/>
        <end position="126"/>
    </location>
</feature>
<evidence type="ECO:0000256" key="2">
    <source>
        <dbReference type="ARBA" id="ARBA00022692"/>
    </source>
</evidence>
<feature type="transmembrane region" description="Helical" evidence="5">
    <location>
        <begin position="218"/>
        <end position="241"/>
    </location>
</feature>